<protein>
    <submittedName>
        <fullName evidence="2">Uncharacterized protein</fullName>
    </submittedName>
</protein>
<evidence type="ECO:0000256" key="1">
    <source>
        <dbReference type="SAM" id="MobiDB-lite"/>
    </source>
</evidence>
<proteinExistence type="predicted"/>
<name>A0ABD3WQL3_SINWO</name>
<reference evidence="2 3" key="1">
    <citation type="submission" date="2024-11" db="EMBL/GenBank/DDBJ databases">
        <title>Chromosome-level genome assembly of the freshwater bivalve Anodonta woodiana.</title>
        <authorList>
            <person name="Chen X."/>
        </authorList>
    </citation>
    <scope>NUCLEOTIDE SEQUENCE [LARGE SCALE GENOMIC DNA]</scope>
    <source>
        <strain evidence="2">MN2024</strain>
        <tissue evidence="2">Gills</tissue>
    </source>
</reference>
<feature type="region of interest" description="Disordered" evidence="1">
    <location>
        <begin position="1"/>
        <end position="36"/>
    </location>
</feature>
<feature type="compositionally biased region" description="Low complexity" evidence="1">
    <location>
        <begin position="7"/>
        <end position="20"/>
    </location>
</feature>
<comment type="caution">
    <text evidence="2">The sequence shown here is derived from an EMBL/GenBank/DDBJ whole genome shotgun (WGS) entry which is preliminary data.</text>
</comment>
<gene>
    <name evidence="2" type="ORF">ACJMK2_033721</name>
</gene>
<sequence length="124" mass="14232">MAANGRPSSPRPNSSISTASDKPIVGGLNKNQPLPEEWTLPHEWKIEKRELFDNWKMDVQNQIANVARTLTDSLQKHPRDDIERFTYEDAVHDAQLTKTLRHRERMAGNTLLYGLARVPVPDKY</sequence>
<dbReference type="Proteomes" id="UP001634394">
    <property type="component" value="Unassembled WGS sequence"/>
</dbReference>
<organism evidence="2 3">
    <name type="scientific">Sinanodonta woodiana</name>
    <name type="common">Chinese pond mussel</name>
    <name type="synonym">Anodonta woodiana</name>
    <dbReference type="NCBI Taxonomy" id="1069815"/>
    <lineage>
        <taxon>Eukaryota</taxon>
        <taxon>Metazoa</taxon>
        <taxon>Spiralia</taxon>
        <taxon>Lophotrochozoa</taxon>
        <taxon>Mollusca</taxon>
        <taxon>Bivalvia</taxon>
        <taxon>Autobranchia</taxon>
        <taxon>Heteroconchia</taxon>
        <taxon>Palaeoheterodonta</taxon>
        <taxon>Unionida</taxon>
        <taxon>Unionoidea</taxon>
        <taxon>Unionidae</taxon>
        <taxon>Unioninae</taxon>
        <taxon>Sinanodonta</taxon>
    </lineage>
</organism>
<dbReference type="AlphaFoldDB" id="A0ABD3WQL3"/>
<keyword evidence="3" id="KW-1185">Reference proteome</keyword>
<evidence type="ECO:0000313" key="2">
    <source>
        <dbReference type="EMBL" id="KAL3875805.1"/>
    </source>
</evidence>
<accession>A0ABD3WQL3</accession>
<dbReference type="EMBL" id="JBJQND010000005">
    <property type="protein sequence ID" value="KAL3875805.1"/>
    <property type="molecule type" value="Genomic_DNA"/>
</dbReference>
<evidence type="ECO:0000313" key="3">
    <source>
        <dbReference type="Proteomes" id="UP001634394"/>
    </source>
</evidence>